<comment type="caution">
    <text evidence="2">The sequence shown here is derived from an EMBL/GenBank/DDBJ whole genome shotgun (WGS) entry which is preliminary data.</text>
</comment>
<reference evidence="2 3" key="1">
    <citation type="submission" date="2019-04" db="EMBL/GenBank/DDBJ databases">
        <authorList>
            <person name="Feng G."/>
            <person name="Zhang J."/>
            <person name="Zhu H."/>
        </authorList>
    </citation>
    <scope>NUCLEOTIDE SEQUENCE [LARGE SCALE GENOMIC DNA]</scope>
    <source>
        <strain evidence="2 3">JCM 19491</strain>
    </source>
</reference>
<proteinExistence type="predicted"/>
<keyword evidence="1" id="KW-0732">Signal</keyword>
<evidence type="ECO:0000313" key="2">
    <source>
        <dbReference type="EMBL" id="TGD80282.1"/>
    </source>
</evidence>
<protein>
    <submittedName>
        <fullName evidence="2">Uncharacterized protein</fullName>
    </submittedName>
</protein>
<gene>
    <name evidence="2" type="ORF">EU557_10580</name>
</gene>
<accession>A0A4Z0MKB4</accession>
<name>A0A4Z0MKB4_9BACT</name>
<evidence type="ECO:0000313" key="3">
    <source>
        <dbReference type="Proteomes" id="UP000298284"/>
    </source>
</evidence>
<dbReference type="Proteomes" id="UP000298284">
    <property type="component" value="Unassembled WGS sequence"/>
</dbReference>
<feature type="signal peptide" evidence="1">
    <location>
        <begin position="1"/>
        <end position="22"/>
    </location>
</feature>
<keyword evidence="3" id="KW-1185">Reference proteome</keyword>
<dbReference type="RefSeq" id="WP_135530437.1">
    <property type="nucleotide sequence ID" value="NZ_SRKZ01000003.1"/>
</dbReference>
<evidence type="ECO:0000256" key="1">
    <source>
        <dbReference type="SAM" id="SignalP"/>
    </source>
</evidence>
<organism evidence="2 3">
    <name type="scientific">Hymenobacter wooponensis</name>
    <dbReference type="NCBI Taxonomy" id="1525360"/>
    <lineage>
        <taxon>Bacteria</taxon>
        <taxon>Pseudomonadati</taxon>
        <taxon>Bacteroidota</taxon>
        <taxon>Cytophagia</taxon>
        <taxon>Cytophagales</taxon>
        <taxon>Hymenobacteraceae</taxon>
        <taxon>Hymenobacter</taxon>
    </lineage>
</organism>
<sequence length="110" mass="12100">MKRVLCTLFLSVLLLGGLTVQATPTTFASSQTVTVTPGDYYSGLATGTGHKDYYASIYGAGTPAYTAAIDSDHYEAIRSLRYPTENYDQHEIDFWSGFIDGLGRPLEEEY</sequence>
<dbReference type="EMBL" id="SRKZ01000003">
    <property type="protein sequence ID" value="TGD80282.1"/>
    <property type="molecule type" value="Genomic_DNA"/>
</dbReference>
<dbReference type="AlphaFoldDB" id="A0A4Z0MKB4"/>
<dbReference type="OrthoDB" id="9837095at2"/>
<feature type="chain" id="PRO_5021462811" evidence="1">
    <location>
        <begin position="23"/>
        <end position="110"/>
    </location>
</feature>